<evidence type="ECO:0000313" key="4">
    <source>
        <dbReference type="EMBL" id="UZA52682.1"/>
    </source>
</evidence>
<evidence type="ECO:0000259" key="1">
    <source>
        <dbReference type="PROSITE" id="PS50943"/>
    </source>
</evidence>
<dbReference type="GeneID" id="77188920"/>
<dbReference type="InterPro" id="IPR010982">
    <property type="entry name" value="Lambda_DNA-bd_dom_sf"/>
</dbReference>
<dbReference type="CDD" id="cd00093">
    <property type="entry name" value="HTH_XRE"/>
    <property type="match status" value="1"/>
</dbReference>
<dbReference type="EMBL" id="UGPZ01000003">
    <property type="protein sequence ID" value="STY93355.1"/>
    <property type="molecule type" value="Genomic_DNA"/>
</dbReference>
<dbReference type="SMART" id="SM00530">
    <property type="entry name" value="HTH_XRE"/>
    <property type="match status" value="1"/>
</dbReference>
<evidence type="ECO:0000313" key="6">
    <source>
        <dbReference type="Proteomes" id="UP001163283"/>
    </source>
</evidence>
<dbReference type="STRING" id="476.B0182_02830"/>
<dbReference type="Proteomes" id="UP001163632">
    <property type="component" value="Chromosome"/>
</dbReference>
<dbReference type="PROSITE" id="PS50943">
    <property type="entry name" value="HTH_CROC1"/>
    <property type="match status" value="1"/>
</dbReference>
<dbReference type="Pfam" id="PF01381">
    <property type="entry name" value="HTH_3"/>
    <property type="match status" value="1"/>
</dbReference>
<keyword evidence="7" id="KW-1185">Reference proteome</keyword>
<reference evidence="3 6" key="2">
    <citation type="journal article" date="2022" name="BMC Microbiol.">
        <title>Whole genome sequencing of Moraxella bovis strains from North America reveals two genotypes with different genetic determinants.</title>
        <authorList>
            <person name="Wynn E.L."/>
            <person name="Hille M.M."/>
            <person name="Loy J.D."/>
            <person name="Schuller G."/>
            <person name="Kuhn K.L."/>
            <person name="Dickey A.M."/>
            <person name="Bono J.L."/>
            <person name="Clawson M.L."/>
        </authorList>
    </citation>
    <scope>NUCLEOTIDE SEQUENCE [LARGE SCALE GENOMIC DNA]</scope>
    <source>
        <strain evidence="3">SAM102599</strain>
        <strain evidence="4 6">SAM57978</strain>
    </source>
</reference>
<gene>
    <name evidence="2" type="primary">higA_1</name>
    <name evidence="3" type="ORF">LP092_05680</name>
    <name evidence="4" type="ORF">LP129_05995</name>
    <name evidence="2" type="ORF">NCTC9426_02079</name>
</gene>
<evidence type="ECO:0000313" key="5">
    <source>
        <dbReference type="Proteomes" id="UP000254133"/>
    </source>
</evidence>
<dbReference type="RefSeq" id="WP_078273495.1">
    <property type="nucleotide sequence ID" value="NZ_CP087771.1"/>
</dbReference>
<reference evidence="2 5" key="1">
    <citation type="submission" date="2018-06" db="EMBL/GenBank/DDBJ databases">
        <authorList>
            <consortium name="Pathogen Informatics"/>
            <person name="Doyle S."/>
        </authorList>
    </citation>
    <scope>NUCLEOTIDE SEQUENCE [LARGE SCALE GENOMIC DNA]</scope>
    <source>
        <strain evidence="2 5">NCTC9426</strain>
    </source>
</reference>
<dbReference type="AlphaFoldDB" id="A0A1T0A746"/>
<feature type="domain" description="HTH cro/C1-type" evidence="1">
    <location>
        <begin position="4"/>
        <end position="57"/>
    </location>
</feature>
<accession>A0A1T0A746</accession>
<organism evidence="2 5">
    <name type="scientific">Moraxella bovis</name>
    <dbReference type="NCBI Taxonomy" id="476"/>
    <lineage>
        <taxon>Bacteria</taxon>
        <taxon>Pseudomonadati</taxon>
        <taxon>Pseudomonadota</taxon>
        <taxon>Gammaproteobacteria</taxon>
        <taxon>Moraxellales</taxon>
        <taxon>Moraxellaceae</taxon>
        <taxon>Moraxella</taxon>
    </lineage>
</organism>
<dbReference type="EMBL" id="CP087781">
    <property type="protein sequence ID" value="UZA52682.1"/>
    <property type="molecule type" value="Genomic_DNA"/>
</dbReference>
<protein>
    <submittedName>
        <fullName evidence="2">Antitoxin HigA</fullName>
    </submittedName>
    <submittedName>
        <fullName evidence="3">Helix-turn-helix transcriptional regulator</fullName>
    </submittedName>
</protein>
<dbReference type="Gene3D" id="1.10.260.40">
    <property type="entry name" value="lambda repressor-like DNA-binding domains"/>
    <property type="match status" value="1"/>
</dbReference>
<dbReference type="EMBL" id="CP087830">
    <property type="protein sequence ID" value="UZA04228.1"/>
    <property type="molecule type" value="Genomic_DNA"/>
</dbReference>
<evidence type="ECO:0000313" key="3">
    <source>
        <dbReference type="EMBL" id="UZA04228.1"/>
    </source>
</evidence>
<evidence type="ECO:0000313" key="2">
    <source>
        <dbReference type="EMBL" id="STY93355.1"/>
    </source>
</evidence>
<dbReference type="InterPro" id="IPR001387">
    <property type="entry name" value="Cro/C1-type_HTH"/>
</dbReference>
<dbReference type="SUPFAM" id="SSF47413">
    <property type="entry name" value="lambda repressor-like DNA-binding domains"/>
    <property type="match status" value="1"/>
</dbReference>
<dbReference type="GO" id="GO:0003677">
    <property type="term" value="F:DNA binding"/>
    <property type="evidence" value="ECO:0007669"/>
    <property type="project" value="InterPro"/>
</dbReference>
<evidence type="ECO:0000313" key="7">
    <source>
        <dbReference type="Proteomes" id="UP001163632"/>
    </source>
</evidence>
<sequence length="70" mass="7559">MTALSQLRHTANLSQMQLAQKMGVSQANISKIENGGDIQLSTLDRYITALGGKLSIHATLDGKTITIFKD</sequence>
<proteinExistence type="predicted"/>
<dbReference type="Proteomes" id="UP000254133">
    <property type="component" value="Unassembled WGS sequence"/>
</dbReference>
<dbReference type="KEGG" id="mboi:DQF64_05775"/>
<dbReference type="Proteomes" id="UP001163283">
    <property type="component" value="Chromosome"/>
</dbReference>
<name>A0A1T0A746_MORBO</name>